<evidence type="ECO:0000313" key="2">
    <source>
        <dbReference type="EMBL" id="CCC90690.1"/>
    </source>
</evidence>
<dbReference type="CDD" id="cd23018">
    <property type="entry name" value="mt-LAF14"/>
    <property type="match status" value="1"/>
</dbReference>
<name>G0UM28_TRYCI</name>
<reference evidence="2" key="1">
    <citation type="journal article" date="2012" name="Proc. Natl. Acad. Sci. U.S.A.">
        <title>Antigenic diversity is generated by distinct evolutionary mechanisms in African trypanosome species.</title>
        <authorList>
            <person name="Jackson A.P."/>
            <person name="Berry A."/>
            <person name="Aslett M."/>
            <person name="Allison H.C."/>
            <person name="Burton P."/>
            <person name="Vavrova-Anderson J."/>
            <person name="Brown R."/>
            <person name="Browne H."/>
            <person name="Corton N."/>
            <person name="Hauser H."/>
            <person name="Gamble J."/>
            <person name="Gilderthorp R."/>
            <person name="Marcello L."/>
            <person name="McQuillan J."/>
            <person name="Otto T.D."/>
            <person name="Quail M.A."/>
            <person name="Sanders M.J."/>
            <person name="van Tonder A."/>
            <person name="Ginger M.L."/>
            <person name="Field M.C."/>
            <person name="Barry J.D."/>
            <person name="Hertz-Fowler C."/>
            <person name="Berriman M."/>
        </authorList>
    </citation>
    <scope>NUCLEOTIDE SEQUENCE</scope>
    <source>
        <strain evidence="2">IL3000</strain>
    </source>
</reference>
<accession>G0UM28</accession>
<feature type="compositionally biased region" description="Polar residues" evidence="1">
    <location>
        <begin position="97"/>
        <end position="108"/>
    </location>
</feature>
<proteinExistence type="predicted"/>
<feature type="region of interest" description="Disordered" evidence="1">
    <location>
        <begin position="90"/>
        <end position="122"/>
    </location>
</feature>
<evidence type="ECO:0000256" key="1">
    <source>
        <dbReference type="SAM" id="MobiDB-lite"/>
    </source>
</evidence>
<sequence>MRRCSKIPSVGLICSGLVSMRLVKSKLSPDRTRNEEIQDRQNAFVWSEKHIFRPHQHFTRDPCSWSRPLEESMKKRRKLSLVERIRTLEQREMEGENATNFGSSSPTDLNGARGGTPDEHSCEFGAVDSRTLDDFVARGDYFYTTPDEEPEASPPLQELLDKLQSLHTLLSSPRYEDVSLKKLEHLQQSRSQIVLQVFNRMCAAVVGETISFDALLFSWCLLLQGSDVLLKALLENQTQQDLGCALSVVHKALGIVLREIKECAPIADGGVPLTLEGWIEALDIATHPLTRRSEMAHRGVMDFSQCVPTKQDVTDDATVMCLLTRVMHLTVKRMVEGASISEESEPLDPHHLYLLLRCMKYRISKEAREDPYLQRVAFLTQKAAEWVLATLESAVAPSSRYLLKHALLGKELQLTRNSDSPLNDSGVTKVKPVVLDVCAPPAGVKKPPTAADDALLLTRSCALLVDVTISASPKTQLKLVGAVDAVLRMLSYTPNYDIGVADTLDLICAVMESRCLMSSDGVEARQVRMLLLLSRIRLSLCGERHSLNRLCSCMCAFSPPSPISQDLLREWKRLRGLVMHNLLHCLRAEEVHEFYTKELRAPRSWVEDLAFGMYNGRVPLPLWLDACRFFLNAEDMVTIDCAQALVALRGRCNDISSTCTSSGQHDSYGGTPPLDRDSTRLLAKLLQIATSGRISAEELMSSPNAWNSAMEAVGDTFVACEMNVEALRAARRSVAERQISNGMVTVF</sequence>
<dbReference type="EMBL" id="HE575318">
    <property type="protein sequence ID" value="CCC90690.1"/>
    <property type="molecule type" value="Genomic_DNA"/>
</dbReference>
<dbReference type="VEuPathDB" id="TriTrypDB:TcIL3000_5_4370"/>
<organism evidence="2">
    <name type="scientific">Trypanosoma congolense (strain IL3000)</name>
    <dbReference type="NCBI Taxonomy" id="1068625"/>
    <lineage>
        <taxon>Eukaryota</taxon>
        <taxon>Discoba</taxon>
        <taxon>Euglenozoa</taxon>
        <taxon>Kinetoplastea</taxon>
        <taxon>Metakinetoplastina</taxon>
        <taxon>Trypanosomatida</taxon>
        <taxon>Trypanosomatidae</taxon>
        <taxon>Trypanosoma</taxon>
        <taxon>Nannomonas</taxon>
    </lineage>
</organism>
<dbReference type="AlphaFoldDB" id="G0UM28"/>
<gene>
    <name evidence="2" type="ORF">TCIL3000_5_4370</name>
</gene>
<protein>
    <submittedName>
        <fullName evidence="2">Uncharacterized protein</fullName>
    </submittedName>
</protein>